<organism evidence="1 2">
    <name type="scientific">Orbilia oligospora</name>
    <name type="common">Nematode-trapping fungus</name>
    <name type="synonym">Arthrobotrys oligospora</name>
    <dbReference type="NCBI Taxonomy" id="2813651"/>
    <lineage>
        <taxon>Eukaryota</taxon>
        <taxon>Fungi</taxon>
        <taxon>Dikarya</taxon>
        <taxon>Ascomycota</taxon>
        <taxon>Pezizomycotina</taxon>
        <taxon>Orbiliomycetes</taxon>
        <taxon>Orbiliales</taxon>
        <taxon>Orbiliaceae</taxon>
        <taxon>Orbilia</taxon>
    </lineage>
</organism>
<dbReference type="AlphaFoldDB" id="A0A7C8NUM8"/>
<evidence type="ECO:0000313" key="1">
    <source>
        <dbReference type="EMBL" id="KAF3129050.1"/>
    </source>
</evidence>
<dbReference type="EMBL" id="WIQZ01000065">
    <property type="protein sequence ID" value="KAF3129050.1"/>
    <property type="molecule type" value="Genomic_DNA"/>
</dbReference>
<proteinExistence type="predicted"/>
<protein>
    <submittedName>
        <fullName evidence="1">Uncharacterized protein</fullName>
    </submittedName>
</protein>
<comment type="caution">
    <text evidence="1">The sequence shown here is derived from an EMBL/GenBank/DDBJ whole genome shotgun (WGS) entry which is preliminary data.</text>
</comment>
<accession>A0A7C8NUM8</accession>
<reference evidence="1 2" key="1">
    <citation type="submission" date="2019-06" db="EMBL/GenBank/DDBJ databases">
        <authorList>
            <person name="Palmer J.M."/>
        </authorList>
    </citation>
    <scope>NUCLEOTIDE SEQUENCE [LARGE SCALE GENOMIC DNA]</scope>
    <source>
        <strain evidence="1 2">TWF703</strain>
    </source>
</reference>
<sequence>MASIPYRYLTLWHEERLLNDTMPDLKPGEAAFRSYYLPSLEGGLHTIKIEQTVTAPTGDPKKPLEKKAVPITQDFTVVAPRFSLAEETIDSMFPPRGHTALPKTLPHLVLKDAHFPWARNYSTPAKQDEDQCPVDSSGDCMAKTRIPWVALVAFTPDELAIEDPAILGKFAGDPKFKVNENLAIDATIGPAYENLKLGTNLTTSLIGQPDSREKGQTASFISIKKKLFEKLFSEDGKKGSITQYRYLSHVRKISTAGMISAMHGTDGTFSVIVSHRIGPFDTTRPTPLIAHLISLEGIEGKDISTWKDNIIMTSLYSWTYTSLPPGSFDVRDVLQKLGDTLTVLRTDFMQQPVSNPKTKALPLEDIITKRQEDGYTLVRHRTVTGEETAAIYRGPLVPKSVSHGQNTDMQYMTIQSNFGTDLQILDPDLSLMDISYAAAWQLGKTLAMGDQAFTAALSRVRRHMHMEALKASQKKVHEQLGDHMSRLDVVKSIPALVKGLSDLNLNLHANNTNIISSSRWQKQCVERVDISLKSPHIFYQIYENAVPVALDMASSPAGGKYNYHKVPTNTDYAQVQSWVHDKLHLASIPAHYLIPDRSYLPEETLRFFYIDENWTDALVDGALSLANQWTNEPDKDYCRSALKAALGDFFRQKSPEFGYQPQMPKYGFLLRSQVLVQFPDLTVSATFNEATAFNDEKPKAPILVQRKLSSDIMLCLFDCTPPKLKSLKFTLPAHQQMYTAAAKFSQDAMTLDIKKMYTVEPGKAKKPRDGQVLRSNEYTRSDSKIFDWESRTMKTVPYVKEVHKILTAADGMGADFTEPKSTSAMLALQLNEPIYTLDIGEIIVEPFKAFADEPFQFLVPPFPAHRYKPPPLPLPPKKPRLYPTKLSRPVGYPPRAMPRAVSTSDPIQTFDRPIFKFQVYTLDAPSTPNVIPTGRKPSPDLVFSIRTSEEWRESSNWTLLKLTLKIRRGDGDPEDGPWPLLIKDYEPEPPTMLSNLRFNIFTRYSNEFLIIDLVPRSSKGVVLKYVREASFLLSMVKTREWMERKQMYIYLLPTYKENEDKDKDPDFEPWDDGIVIDMVPDALPSMAEDNEWDFVDDSDDLFD</sequence>
<name>A0A7C8NUM8_ORBOL</name>
<dbReference type="Proteomes" id="UP000480548">
    <property type="component" value="Unassembled WGS sequence"/>
</dbReference>
<evidence type="ECO:0000313" key="2">
    <source>
        <dbReference type="Proteomes" id="UP000480548"/>
    </source>
</evidence>
<gene>
    <name evidence="1" type="ORF">TWF703_009080</name>
</gene>